<organism evidence="2 3">
    <name type="scientific">Carnegiea gigantea</name>
    <dbReference type="NCBI Taxonomy" id="171969"/>
    <lineage>
        <taxon>Eukaryota</taxon>
        <taxon>Viridiplantae</taxon>
        <taxon>Streptophyta</taxon>
        <taxon>Embryophyta</taxon>
        <taxon>Tracheophyta</taxon>
        <taxon>Spermatophyta</taxon>
        <taxon>Magnoliopsida</taxon>
        <taxon>eudicotyledons</taxon>
        <taxon>Gunneridae</taxon>
        <taxon>Pentapetalae</taxon>
        <taxon>Caryophyllales</taxon>
        <taxon>Cactineae</taxon>
        <taxon>Cactaceae</taxon>
        <taxon>Cactoideae</taxon>
        <taxon>Echinocereeae</taxon>
        <taxon>Carnegiea</taxon>
    </lineage>
</organism>
<accession>A0A9Q1GSM6</accession>
<dbReference type="AlphaFoldDB" id="A0A9Q1GSM6"/>
<sequence>MREWEEKAGRDRGRKEFSMFIYNILPKLDRFGESFKGLEEYVTPTPLSGKPVEQEPDLALCIVGEKYEATKSIIMINNAFVRGRRINVCMAKFEKGKGKGRKHHLTPSKLSLIISNYQEDLRVRSFTHKKPTKKQRRSPRIVHPTGELNTDFVDWLSRSLVYTSEEPRDLEALASVLN</sequence>
<evidence type="ECO:0000313" key="2">
    <source>
        <dbReference type="EMBL" id="KAJ8424395.1"/>
    </source>
</evidence>
<dbReference type="EMBL" id="JAKOGI010001691">
    <property type="protein sequence ID" value="KAJ8424395.1"/>
    <property type="molecule type" value="Genomic_DNA"/>
</dbReference>
<gene>
    <name evidence="2" type="ORF">Cgig2_006317</name>
</gene>
<dbReference type="Proteomes" id="UP001153076">
    <property type="component" value="Unassembled WGS sequence"/>
</dbReference>
<keyword evidence="3" id="KW-1185">Reference proteome</keyword>
<protein>
    <submittedName>
        <fullName evidence="2">Uncharacterized protein</fullName>
    </submittedName>
</protein>
<proteinExistence type="predicted"/>
<reference evidence="2" key="1">
    <citation type="submission" date="2022-04" db="EMBL/GenBank/DDBJ databases">
        <title>Carnegiea gigantea Genome sequencing and assembly v2.</title>
        <authorList>
            <person name="Copetti D."/>
            <person name="Sanderson M.J."/>
            <person name="Burquez A."/>
            <person name="Wojciechowski M.F."/>
        </authorList>
    </citation>
    <scope>NUCLEOTIDE SEQUENCE</scope>
    <source>
        <strain evidence="2">SGP5-SGP5p</strain>
        <tissue evidence="2">Aerial part</tissue>
    </source>
</reference>
<evidence type="ECO:0000313" key="3">
    <source>
        <dbReference type="Proteomes" id="UP001153076"/>
    </source>
</evidence>
<evidence type="ECO:0000256" key="1">
    <source>
        <dbReference type="SAM" id="MobiDB-lite"/>
    </source>
</evidence>
<name>A0A9Q1GSM6_9CARY</name>
<feature type="region of interest" description="Disordered" evidence="1">
    <location>
        <begin position="126"/>
        <end position="145"/>
    </location>
</feature>
<feature type="compositionally biased region" description="Basic residues" evidence="1">
    <location>
        <begin position="126"/>
        <end position="140"/>
    </location>
</feature>
<comment type="caution">
    <text evidence="2">The sequence shown here is derived from an EMBL/GenBank/DDBJ whole genome shotgun (WGS) entry which is preliminary data.</text>
</comment>